<accession>A0A1W0WLS6</accession>
<evidence type="ECO:0000313" key="2">
    <source>
        <dbReference type="Proteomes" id="UP000192578"/>
    </source>
</evidence>
<keyword evidence="2" id="KW-1185">Reference proteome</keyword>
<organism evidence="1 2">
    <name type="scientific">Hypsibius exemplaris</name>
    <name type="common">Freshwater tardigrade</name>
    <dbReference type="NCBI Taxonomy" id="2072580"/>
    <lineage>
        <taxon>Eukaryota</taxon>
        <taxon>Metazoa</taxon>
        <taxon>Ecdysozoa</taxon>
        <taxon>Tardigrada</taxon>
        <taxon>Eutardigrada</taxon>
        <taxon>Parachela</taxon>
        <taxon>Hypsibioidea</taxon>
        <taxon>Hypsibiidae</taxon>
        <taxon>Hypsibius</taxon>
    </lineage>
</organism>
<gene>
    <name evidence="1" type="ORF">BV898_09639</name>
</gene>
<evidence type="ECO:0000313" key="1">
    <source>
        <dbReference type="EMBL" id="OQV16155.1"/>
    </source>
</evidence>
<dbReference type="Proteomes" id="UP000192578">
    <property type="component" value="Unassembled WGS sequence"/>
</dbReference>
<comment type="caution">
    <text evidence="1">The sequence shown here is derived from an EMBL/GenBank/DDBJ whole genome shotgun (WGS) entry which is preliminary data.</text>
</comment>
<name>A0A1W0WLS6_HYPEX</name>
<proteinExistence type="predicted"/>
<sequence length="95" mass="10655">MSAAANEHFKVTCLKFFWVRLGVTSSARKVSVRGVELCKMWNEAFKVEAGPEGLRSRRGTLCKMWNEVFKVEAGLDGFTVRDGAQPAFKRFLNPG</sequence>
<dbReference type="AlphaFoldDB" id="A0A1W0WLS6"/>
<protein>
    <submittedName>
        <fullName evidence="1">Uncharacterized protein</fullName>
    </submittedName>
</protein>
<dbReference type="EMBL" id="MTYJ01000077">
    <property type="protein sequence ID" value="OQV16155.1"/>
    <property type="molecule type" value="Genomic_DNA"/>
</dbReference>
<reference evidence="2" key="1">
    <citation type="submission" date="2017-01" db="EMBL/GenBank/DDBJ databases">
        <title>Comparative genomics of anhydrobiosis in the tardigrade Hypsibius dujardini.</title>
        <authorList>
            <person name="Yoshida Y."/>
            <person name="Koutsovoulos G."/>
            <person name="Laetsch D."/>
            <person name="Stevens L."/>
            <person name="Kumar S."/>
            <person name="Horikawa D."/>
            <person name="Ishino K."/>
            <person name="Komine S."/>
            <person name="Tomita M."/>
            <person name="Blaxter M."/>
            <person name="Arakawa K."/>
        </authorList>
    </citation>
    <scope>NUCLEOTIDE SEQUENCE [LARGE SCALE GENOMIC DNA]</scope>
    <source>
        <strain evidence="2">Z151</strain>
    </source>
</reference>